<dbReference type="CDD" id="cd02022">
    <property type="entry name" value="DPCK"/>
    <property type="match status" value="1"/>
</dbReference>
<dbReference type="EC" id="2.7.1.24" evidence="5 6"/>
<dbReference type="InterPro" id="IPR001977">
    <property type="entry name" value="Depp_CoAkinase"/>
</dbReference>
<protein>
    <recommendedName>
        <fullName evidence="5 6">Dephospho-CoA kinase</fullName>
        <ecNumber evidence="5 6">2.7.1.24</ecNumber>
    </recommendedName>
    <alternativeName>
        <fullName evidence="5">Dephosphocoenzyme A kinase</fullName>
    </alternativeName>
</protein>
<name>A0A4P6X4T6_HYDPS</name>
<keyword evidence="5 7" id="KW-0808">Transferase</keyword>
<reference evidence="7 8" key="1">
    <citation type="submission" date="2019-03" db="EMBL/GenBank/DDBJ databases">
        <authorList>
            <person name="Sebastian G."/>
            <person name="Baumann P."/>
            <person name="Ruckert C."/>
            <person name="Kalinowski J."/>
            <person name="Nebel B."/>
            <person name="Takors R."/>
            <person name="Blombach B."/>
        </authorList>
    </citation>
    <scope>NUCLEOTIDE SEQUENCE [LARGE SCALE GENOMIC DNA]</scope>
    <source>
        <strain evidence="7 8">DSM 1084</strain>
    </source>
</reference>
<keyword evidence="4 5" id="KW-0173">Coenzyme A biosynthesis</keyword>
<dbReference type="InterPro" id="IPR027417">
    <property type="entry name" value="P-loop_NTPase"/>
</dbReference>
<evidence type="ECO:0000313" key="8">
    <source>
        <dbReference type="Proteomes" id="UP000293912"/>
    </source>
</evidence>
<dbReference type="Proteomes" id="UP000293912">
    <property type="component" value="Chromosome"/>
</dbReference>
<dbReference type="GO" id="GO:0005524">
    <property type="term" value="F:ATP binding"/>
    <property type="evidence" value="ECO:0007669"/>
    <property type="project" value="UniProtKB-UniRule"/>
</dbReference>
<dbReference type="GO" id="GO:0005737">
    <property type="term" value="C:cytoplasm"/>
    <property type="evidence" value="ECO:0007669"/>
    <property type="project" value="UniProtKB-SubCell"/>
</dbReference>
<comment type="subcellular location">
    <subcellularLocation>
        <location evidence="5">Cytoplasm</location>
    </subcellularLocation>
</comment>
<comment type="function">
    <text evidence="5">Catalyzes the phosphorylation of the 3'-hydroxyl group of dephosphocoenzyme A to form coenzyme A.</text>
</comment>
<keyword evidence="5 7" id="KW-0418">Kinase</keyword>
<keyword evidence="2 5" id="KW-0547">Nucleotide-binding</keyword>
<evidence type="ECO:0000256" key="5">
    <source>
        <dbReference type="HAMAP-Rule" id="MF_00376"/>
    </source>
</evidence>
<comment type="similarity">
    <text evidence="1 5">Belongs to the CoaE family.</text>
</comment>
<dbReference type="RefSeq" id="WP_133157605.1">
    <property type="nucleotide sequence ID" value="NZ_CP037867.1"/>
</dbReference>
<gene>
    <name evidence="5 7" type="primary">coaE</name>
    <name evidence="7" type="ORF">HPF_19540</name>
</gene>
<keyword evidence="3 5" id="KW-0067">ATP-binding</keyword>
<evidence type="ECO:0000256" key="1">
    <source>
        <dbReference type="ARBA" id="ARBA00009018"/>
    </source>
</evidence>
<dbReference type="PANTHER" id="PTHR10695:SF46">
    <property type="entry name" value="BIFUNCTIONAL COENZYME A SYNTHASE-RELATED"/>
    <property type="match status" value="1"/>
</dbReference>
<accession>A0A4P6X4T6</accession>
<dbReference type="SUPFAM" id="SSF52540">
    <property type="entry name" value="P-loop containing nucleoside triphosphate hydrolases"/>
    <property type="match status" value="1"/>
</dbReference>
<comment type="catalytic activity">
    <reaction evidence="5">
        <text>3'-dephospho-CoA + ATP = ADP + CoA + H(+)</text>
        <dbReference type="Rhea" id="RHEA:18245"/>
        <dbReference type="ChEBI" id="CHEBI:15378"/>
        <dbReference type="ChEBI" id="CHEBI:30616"/>
        <dbReference type="ChEBI" id="CHEBI:57287"/>
        <dbReference type="ChEBI" id="CHEBI:57328"/>
        <dbReference type="ChEBI" id="CHEBI:456216"/>
        <dbReference type="EC" id="2.7.1.24"/>
    </reaction>
</comment>
<dbReference type="GO" id="GO:0004140">
    <property type="term" value="F:dephospho-CoA kinase activity"/>
    <property type="evidence" value="ECO:0007669"/>
    <property type="project" value="UniProtKB-UniRule"/>
</dbReference>
<dbReference type="HAMAP" id="MF_00376">
    <property type="entry name" value="Dephospho_CoA_kinase"/>
    <property type="match status" value="1"/>
</dbReference>
<evidence type="ECO:0000256" key="3">
    <source>
        <dbReference type="ARBA" id="ARBA00022840"/>
    </source>
</evidence>
<evidence type="ECO:0000256" key="4">
    <source>
        <dbReference type="ARBA" id="ARBA00022993"/>
    </source>
</evidence>
<evidence type="ECO:0000313" key="7">
    <source>
        <dbReference type="EMBL" id="QBM29895.1"/>
    </source>
</evidence>
<dbReference type="PANTHER" id="PTHR10695">
    <property type="entry name" value="DEPHOSPHO-COA KINASE-RELATED"/>
    <property type="match status" value="1"/>
</dbReference>
<dbReference type="Pfam" id="PF01121">
    <property type="entry name" value="CoaE"/>
    <property type="match status" value="1"/>
</dbReference>
<dbReference type="AlphaFoldDB" id="A0A4P6X4T6"/>
<feature type="binding site" evidence="5">
    <location>
        <begin position="11"/>
        <end position="16"/>
    </location>
    <ligand>
        <name>ATP</name>
        <dbReference type="ChEBI" id="CHEBI:30616"/>
    </ligand>
</feature>
<proteinExistence type="inferred from homology"/>
<evidence type="ECO:0000256" key="6">
    <source>
        <dbReference type="NCBIfam" id="TIGR00152"/>
    </source>
</evidence>
<dbReference type="KEGG" id="hpse:HPF_19540"/>
<dbReference type="NCBIfam" id="TIGR00152">
    <property type="entry name" value="dephospho-CoA kinase"/>
    <property type="match status" value="1"/>
</dbReference>
<dbReference type="Gene3D" id="3.40.50.300">
    <property type="entry name" value="P-loop containing nucleotide triphosphate hydrolases"/>
    <property type="match status" value="1"/>
</dbReference>
<dbReference type="UniPathway" id="UPA00241">
    <property type="reaction ID" value="UER00356"/>
</dbReference>
<sequence length="196" mass="21529">MRRVGLTGGIGSGKSTVAKILQTCGATVLDADHIARMCTQAGGAAIPDIRHHFGETFVSADGAMDRDRMRTHVFANPQAKQLLESIIHPRVHEELERLLQTSPADCVVFDVPLLVESDRWRPQLDTVLVVDCEHETQIARVMARNGWPRQQVESVIAQQSPRAKRLASADGVLWNDGIDLPALQALVLGMTRRLGL</sequence>
<dbReference type="EMBL" id="CP037867">
    <property type="protein sequence ID" value="QBM29895.1"/>
    <property type="molecule type" value="Genomic_DNA"/>
</dbReference>
<keyword evidence="8" id="KW-1185">Reference proteome</keyword>
<comment type="pathway">
    <text evidence="5">Cofactor biosynthesis; coenzyme A biosynthesis; CoA from (R)-pantothenate: step 5/5.</text>
</comment>
<keyword evidence="5" id="KW-0963">Cytoplasm</keyword>
<evidence type="ECO:0000256" key="2">
    <source>
        <dbReference type="ARBA" id="ARBA00022741"/>
    </source>
</evidence>
<dbReference type="GO" id="GO:0015937">
    <property type="term" value="P:coenzyme A biosynthetic process"/>
    <property type="evidence" value="ECO:0007669"/>
    <property type="project" value="UniProtKB-UniRule"/>
</dbReference>
<organism evidence="7 8">
    <name type="scientific">Hydrogenophaga pseudoflava</name>
    <name type="common">Pseudomonas carboxydoflava</name>
    <dbReference type="NCBI Taxonomy" id="47421"/>
    <lineage>
        <taxon>Bacteria</taxon>
        <taxon>Pseudomonadati</taxon>
        <taxon>Pseudomonadota</taxon>
        <taxon>Betaproteobacteria</taxon>
        <taxon>Burkholderiales</taxon>
        <taxon>Comamonadaceae</taxon>
        <taxon>Hydrogenophaga</taxon>
    </lineage>
</organism>
<dbReference type="PROSITE" id="PS51219">
    <property type="entry name" value="DPCK"/>
    <property type="match status" value="1"/>
</dbReference>